<dbReference type="EMBL" id="LAZR01008221">
    <property type="protein sequence ID" value="KKM80186.1"/>
    <property type="molecule type" value="Genomic_DNA"/>
</dbReference>
<dbReference type="AlphaFoldDB" id="A0A0F9KZN6"/>
<accession>A0A0F9KZN6</accession>
<comment type="caution">
    <text evidence="1">The sequence shown here is derived from an EMBL/GenBank/DDBJ whole genome shotgun (WGS) entry which is preliminary data.</text>
</comment>
<evidence type="ECO:0000313" key="1">
    <source>
        <dbReference type="EMBL" id="KKM80186.1"/>
    </source>
</evidence>
<reference evidence="1" key="1">
    <citation type="journal article" date="2015" name="Nature">
        <title>Complex archaea that bridge the gap between prokaryotes and eukaryotes.</title>
        <authorList>
            <person name="Spang A."/>
            <person name="Saw J.H."/>
            <person name="Jorgensen S.L."/>
            <person name="Zaremba-Niedzwiedzka K."/>
            <person name="Martijn J."/>
            <person name="Lind A.E."/>
            <person name="van Eijk R."/>
            <person name="Schleper C."/>
            <person name="Guy L."/>
            <person name="Ettema T.J."/>
        </authorList>
    </citation>
    <scope>NUCLEOTIDE SEQUENCE</scope>
</reference>
<sequence length="347" mass="38277">MVASVERTITSRETLLTAARQTANGQITNVAEVLNETNNVIEDAIVQKSTDITSHRVTRRSKLPAVSWVKVGNGWNATVGLTNQAVETIGMMKARFLAPQDVLDIQANPDKYRANQERAYIESMGQELANTLMGNVASGALSPITVPPEEFAGFQYRLNAISADPTKYVVNNGNGSGSDNTSIYFVQWALNKVYLITPRNMDGTGLKKEDKGLVYVSGDNAVASTSATSPNPTNSLWAYITEFSWNVGLAIEDQRAVKRLANIDSVSTETNTLDEDKIIQIRNNFKGNEKIYMYCNETVFTQLQILAKDKTNVNWTGDDPFGRPQFNFLDMPVRRCDAITNDEATLA</sequence>
<proteinExistence type="predicted"/>
<dbReference type="Pfam" id="PF20911">
    <property type="entry name" value="GP7"/>
    <property type="match status" value="1"/>
</dbReference>
<evidence type="ECO:0008006" key="2">
    <source>
        <dbReference type="Google" id="ProtNLM"/>
    </source>
</evidence>
<dbReference type="NCBIfam" id="NF045672">
    <property type="entry name" value="MCP_gp7_epsi_15"/>
    <property type="match status" value="1"/>
</dbReference>
<dbReference type="InterPro" id="IPR048813">
    <property type="entry name" value="GP7-like"/>
</dbReference>
<gene>
    <name evidence="1" type="ORF">LCGC14_1342400</name>
</gene>
<protein>
    <recommendedName>
        <fullName evidence="2">Major capsid protein</fullName>
    </recommendedName>
</protein>
<organism evidence="1">
    <name type="scientific">marine sediment metagenome</name>
    <dbReference type="NCBI Taxonomy" id="412755"/>
    <lineage>
        <taxon>unclassified sequences</taxon>
        <taxon>metagenomes</taxon>
        <taxon>ecological metagenomes</taxon>
    </lineage>
</organism>
<name>A0A0F9KZN6_9ZZZZ</name>